<dbReference type="GeneID" id="112452340"/>
<reference evidence="2" key="1">
    <citation type="submission" date="2025-08" db="UniProtKB">
        <authorList>
            <consortium name="RefSeq"/>
        </authorList>
    </citation>
    <scope>IDENTIFICATION</scope>
    <source>
        <tissue evidence="2">Whole body</tissue>
    </source>
</reference>
<dbReference type="Gene3D" id="1.10.390.10">
    <property type="entry name" value="Neutral Protease Domain 2"/>
    <property type="match status" value="1"/>
</dbReference>
<gene>
    <name evidence="2" type="primary">LOC112452340</name>
</gene>
<organism evidence="1 2">
    <name type="scientific">Temnothorax curvispinosus</name>
    <dbReference type="NCBI Taxonomy" id="300111"/>
    <lineage>
        <taxon>Eukaryota</taxon>
        <taxon>Metazoa</taxon>
        <taxon>Ecdysozoa</taxon>
        <taxon>Arthropoda</taxon>
        <taxon>Hexapoda</taxon>
        <taxon>Insecta</taxon>
        <taxon>Pterygota</taxon>
        <taxon>Neoptera</taxon>
        <taxon>Endopterygota</taxon>
        <taxon>Hymenoptera</taxon>
        <taxon>Apocrita</taxon>
        <taxon>Aculeata</taxon>
        <taxon>Formicoidea</taxon>
        <taxon>Formicidae</taxon>
        <taxon>Myrmicinae</taxon>
        <taxon>Temnothorax</taxon>
    </lineage>
</organism>
<proteinExistence type="predicted"/>
<evidence type="ECO:0000313" key="2">
    <source>
        <dbReference type="RefSeq" id="XP_024868249.1"/>
    </source>
</evidence>
<feature type="non-terminal residue" evidence="2">
    <location>
        <position position="194"/>
    </location>
</feature>
<name>A0A6J1PFD9_9HYME</name>
<dbReference type="AlphaFoldDB" id="A0A6J1PFD9"/>
<dbReference type="Proteomes" id="UP000504618">
    <property type="component" value="Unplaced"/>
</dbReference>
<evidence type="ECO:0000313" key="1">
    <source>
        <dbReference type="Proteomes" id="UP000504618"/>
    </source>
</evidence>
<accession>A0A6J1PFD9</accession>
<dbReference type="OrthoDB" id="79562at2759"/>
<dbReference type="RefSeq" id="XP_024868249.1">
    <property type="nucleotide sequence ID" value="XM_025012481.1"/>
</dbReference>
<protein>
    <submittedName>
        <fullName evidence="2">Leukotriene A-4 hydrolase-like</fullName>
    </submittedName>
</protein>
<dbReference type="InterPro" id="IPR027268">
    <property type="entry name" value="Peptidase_M4/M1_CTD_sf"/>
</dbReference>
<sequence>MKFRLFANLKIKSLNNLLSMPQLLNTVSLVPDFTNGLLPMNIIKYVSEKGCVFLNYLQDILGGPEKFHPFLVFCIENRRILTSDRFKTSLYEYFSHKHKILNIAVNWDKWFNEPRFPASHPYIMDRRKTFWQGQADLWIAQRIPSFDTIGLDQSNDLAIIEFLTYLLTLSTVLAAYQLRKIEHEFLRDQNICEI</sequence>
<keyword evidence="1" id="KW-1185">Reference proteome</keyword>